<feature type="region of interest" description="Disordered" evidence="1">
    <location>
        <begin position="29"/>
        <end position="89"/>
    </location>
</feature>
<gene>
    <name evidence="2" type="ORF">FALBO_11572</name>
</gene>
<reference evidence="2 3" key="1">
    <citation type="submission" date="2020-01" db="EMBL/GenBank/DDBJ databases">
        <title>Identification and distribution of gene clusters putatively required for synthesis of sphingolipid metabolism inhibitors in phylogenetically diverse species of the filamentous fungus Fusarium.</title>
        <authorList>
            <person name="Kim H.-S."/>
            <person name="Busman M."/>
            <person name="Brown D.W."/>
            <person name="Divon H."/>
            <person name="Uhlig S."/>
            <person name="Proctor R.H."/>
        </authorList>
    </citation>
    <scope>NUCLEOTIDE SEQUENCE [LARGE SCALE GENOMIC DNA]</scope>
    <source>
        <strain evidence="2 3">NRRL 20459</strain>
    </source>
</reference>
<feature type="compositionally biased region" description="Basic and acidic residues" evidence="1">
    <location>
        <begin position="170"/>
        <end position="182"/>
    </location>
</feature>
<evidence type="ECO:0000313" key="2">
    <source>
        <dbReference type="EMBL" id="KAF4461629.1"/>
    </source>
</evidence>
<keyword evidence="3" id="KW-1185">Reference proteome</keyword>
<dbReference type="AlphaFoldDB" id="A0A8H4L5L3"/>
<name>A0A8H4L5L3_9HYPO</name>
<evidence type="ECO:0000313" key="3">
    <source>
        <dbReference type="Proteomes" id="UP000554235"/>
    </source>
</evidence>
<protein>
    <submittedName>
        <fullName evidence="2">Uncharacterized protein</fullName>
    </submittedName>
</protein>
<comment type="caution">
    <text evidence="2">The sequence shown here is derived from an EMBL/GenBank/DDBJ whole genome shotgun (WGS) entry which is preliminary data.</text>
</comment>
<sequence length="535" mass="60041">MHSWTCLRDLKRRWRGPRAISLTPTACINSSHTTVGPSPSAATFSNSSSTLNGSAITRDSSRGSSSPHRSESPQMPETPRNSLEVNGGDEPVVEGYAFLPGKLEAKLMEATRRSRDGCFENPSFRADKCPQLARGPLQVVHSAVSNVDEGRCIQKLTEASLAGTGWSSRLESDSDDSTHDTATDGTCVEGKTQTCSDLDSNLDDEPDDIATDDVGGDECGLASFPELLYSSYPAEILEALILSVFLDQLVTRHAIEPWVDLHGLRVEGLPGYTRNLAGRIAKHQVLYTQIGRKDTKAILGEALEQYKLWNPPLGSMEEIRTSACAKARSPTLPDQLLPGREQRGQARVIFESWSRQDREILAWFYLLRLLGQLQVLPDIRSFPYSPASIQDVLQGVREKLKATEITECERRLDWKLLMACGLRHRALLDTRQRHGQIVDAQVRYVWYNLFSRRLVSRRSWVIGETERLLFKSRAPLELGDAERMERCQEILKLQPFELLEERYPEIDVLPSPHMAINDLQRLPCFGTDFLALLRL</sequence>
<accession>A0A8H4L5L3</accession>
<feature type="compositionally biased region" description="Low complexity" evidence="1">
    <location>
        <begin position="37"/>
        <end position="67"/>
    </location>
</feature>
<dbReference type="EMBL" id="JAADYS010001681">
    <property type="protein sequence ID" value="KAF4461629.1"/>
    <property type="molecule type" value="Genomic_DNA"/>
</dbReference>
<evidence type="ECO:0000256" key="1">
    <source>
        <dbReference type="SAM" id="MobiDB-lite"/>
    </source>
</evidence>
<proteinExistence type="predicted"/>
<dbReference type="Proteomes" id="UP000554235">
    <property type="component" value="Unassembled WGS sequence"/>
</dbReference>
<organism evidence="2 3">
    <name type="scientific">Fusarium albosuccineum</name>
    <dbReference type="NCBI Taxonomy" id="1237068"/>
    <lineage>
        <taxon>Eukaryota</taxon>
        <taxon>Fungi</taxon>
        <taxon>Dikarya</taxon>
        <taxon>Ascomycota</taxon>
        <taxon>Pezizomycotina</taxon>
        <taxon>Sordariomycetes</taxon>
        <taxon>Hypocreomycetidae</taxon>
        <taxon>Hypocreales</taxon>
        <taxon>Nectriaceae</taxon>
        <taxon>Fusarium</taxon>
        <taxon>Fusarium decemcellulare species complex</taxon>
    </lineage>
</organism>
<feature type="region of interest" description="Disordered" evidence="1">
    <location>
        <begin position="166"/>
        <end position="185"/>
    </location>
</feature>
<dbReference type="OrthoDB" id="10531681at2759"/>
<feature type="compositionally biased region" description="Polar residues" evidence="1">
    <location>
        <begin position="73"/>
        <end position="84"/>
    </location>
</feature>